<gene>
    <name evidence="1" type="ORF">PHABIO_165</name>
</gene>
<sequence>MMTEYYPSLGEILTILGEDGILVGSAAFKNSTDCKDYDFVINAAGFEKLARFEYYLYREDKTWWQYIPCDSNGDKAVDFFYGICDILDETKHLNRITFEQASTMPLKVVSIDGMDVLSI</sequence>
<evidence type="ECO:0000313" key="1">
    <source>
        <dbReference type="EMBL" id="ARV76796.1"/>
    </source>
</evidence>
<reference evidence="1 2" key="1">
    <citation type="submission" date="2017-05" db="EMBL/GenBank/DDBJ databases">
        <authorList>
            <person name="Song R."/>
            <person name="Chenine A.L."/>
            <person name="Ruprecht R.M."/>
        </authorList>
    </citation>
    <scope>NUCLEOTIDE SEQUENCE [LARGE SCALE GENOMIC DNA]</scope>
</reference>
<keyword evidence="2" id="KW-1185">Reference proteome</keyword>
<proteinExistence type="predicted"/>
<name>A0A1Y0SYR3_9CAUD</name>
<dbReference type="EMBL" id="MF042360">
    <property type="protein sequence ID" value="ARV76796.1"/>
    <property type="molecule type" value="Genomic_DNA"/>
</dbReference>
<protein>
    <submittedName>
        <fullName evidence="1">Uncharacterized protein</fullName>
    </submittedName>
</protein>
<dbReference type="Proteomes" id="UP000225448">
    <property type="component" value="Segment"/>
</dbReference>
<accession>A0A1Y0SYR3</accession>
<organism evidence="1 2">
    <name type="scientific">Pseudomonas phage Phabio</name>
    <dbReference type="NCBI Taxonomy" id="2006668"/>
    <lineage>
        <taxon>Viruses</taxon>
        <taxon>Duplodnaviria</taxon>
        <taxon>Heunggongvirae</taxon>
        <taxon>Uroviricota</taxon>
        <taxon>Caudoviricetes</taxon>
        <taxon>Chimalliviridae</taxon>
        <taxon>Phabiovirus</taxon>
        <taxon>Phabiovirus phabio</taxon>
    </lineage>
</organism>
<evidence type="ECO:0000313" key="2">
    <source>
        <dbReference type="Proteomes" id="UP000225448"/>
    </source>
</evidence>